<dbReference type="KEGG" id="tva:4756611"/>
<protein>
    <recommendedName>
        <fullName evidence="3">Surface antigen BspA-like</fullName>
    </recommendedName>
</protein>
<dbReference type="AlphaFoldDB" id="A2F8F9"/>
<dbReference type="SMR" id="A2F8F9"/>
<dbReference type="OrthoDB" id="10027416at2759"/>
<evidence type="ECO:0000313" key="1">
    <source>
        <dbReference type="EMBL" id="EAX98810.1"/>
    </source>
</evidence>
<accession>A2F8F9</accession>
<dbReference type="VEuPathDB" id="TrichDB:TVAGG3_0278520"/>
<dbReference type="Pfam" id="PF13306">
    <property type="entry name" value="LRR_5"/>
    <property type="match status" value="2"/>
</dbReference>
<dbReference type="VEuPathDB" id="TrichDB:TVAG_479820"/>
<name>A2F8F9_TRIV3</name>
<keyword evidence="2" id="KW-1185">Reference proteome</keyword>
<dbReference type="EMBL" id="DS113661">
    <property type="protein sequence ID" value="EAX98810.1"/>
    <property type="molecule type" value="Genomic_DNA"/>
</dbReference>
<dbReference type="Proteomes" id="UP000001542">
    <property type="component" value="Unassembled WGS sequence"/>
</dbReference>
<dbReference type="InterPro" id="IPR026906">
    <property type="entry name" value="LRR_5"/>
</dbReference>
<gene>
    <name evidence="1" type="ORF">TVAG_479820</name>
</gene>
<dbReference type="SUPFAM" id="SSF52058">
    <property type="entry name" value="L domain-like"/>
    <property type="match status" value="1"/>
</dbReference>
<evidence type="ECO:0000313" key="2">
    <source>
        <dbReference type="Proteomes" id="UP000001542"/>
    </source>
</evidence>
<dbReference type="Gene3D" id="3.80.10.10">
    <property type="entry name" value="Ribonuclease Inhibitor"/>
    <property type="match status" value="1"/>
</dbReference>
<dbReference type="RefSeq" id="XP_001311740.1">
    <property type="nucleotide sequence ID" value="XM_001311739.1"/>
</dbReference>
<dbReference type="InParanoid" id="A2F8F9"/>
<organism evidence="1 2">
    <name type="scientific">Trichomonas vaginalis (strain ATCC PRA-98 / G3)</name>
    <dbReference type="NCBI Taxonomy" id="412133"/>
    <lineage>
        <taxon>Eukaryota</taxon>
        <taxon>Metamonada</taxon>
        <taxon>Parabasalia</taxon>
        <taxon>Trichomonadida</taxon>
        <taxon>Trichomonadidae</taxon>
        <taxon>Trichomonas</taxon>
    </lineage>
</organism>
<reference evidence="1" key="1">
    <citation type="submission" date="2006-10" db="EMBL/GenBank/DDBJ databases">
        <authorList>
            <person name="Amadeo P."/>
            <person name="Zhao Q."/>
            <person name="Wortman J."/>
            <person name="Fraser-Liggett C."/>
            <person name="Carlton J."/>
        </authorList>
    </citation>
    <scope>NUCLEOTIDE SEQUENCE</scope>
    <source>
        <strain evidence="1">G3</strain>
    </source>
</reference>
<reference evidence="1" key="2">
    <citation type="journal article" date="2007" name="Science">
        <title>Draft genome sequence of the sexually transmitted pathogen Trichomonas vaginalis.</title>
        <authorList>
            <person name="Carlton J.M."/>
            <person name="Hirt R.P."/>
            <person name="Silva J.C."/>
            <person name="Delcher A.L."/>
            <person name="Schatz M."/>
            <person name="Zhao Q."/>
            <person name="Wortman J.R."/>
            <person name="Bidwell S.L."/>
            <person name="Alsmark U.C.M."/>
            <person name="Besteiro S."/>
            <person name="Sicheritz-Ponten T."/>
            <person name="Noel C.J."/>
            <person name="Dacks J.B."/>
            <person name="Foster P.G."/>
            <person name="Simillion C."/>
            <person name="Van de Peer Y."/>
            <person name="Miranda-Saavedra D."/>
            <person name="Barton G.J."/>
            <person name="Westrop G.D."/>
            <person name="Mueller S."/>
            <person name="Dessi D."/>
            <person name="Fiori P.L."/>
            <person name="Ren Q."/>
            <person name="Paulsen I."/>
            <person name="Zhang H."/>
            <person name="Bastida-Corcuera F.D."/>
            <person name="Simoes-Barbosa A."/>
            <person name="Brown M.T."/>
            <person name="Hayes R.D."/>
            <person name="Mukherjee M."/>
            <person name="Okumura C.Y."/>
            <person name="Schneider R."/>
            <person name="Smith A.J."/>
            <person name="Vanacova S."/>
            <person name="Villalvazo M."/>
            <person name="Haas B.J."/>
            <person name="Pertea M."/>
            <person name="Feldblyum T.V."/>
            <person name="Utterback T.R."/>
            <person name="Shu C.L."/>
            <person name="Osoegawa K."/>
            <person name="de Jong P.J."/>
            <person name="Hrdy I."/>
            <person name="Horvathova L."/>
            <person name="Zubacova Z."/>
            <person name="Dolezal P."/>
            <person name="Malik S.B."/>
            <person name="Logsdon J.M. Jr."/>
            <person name="Henze K."/>
            <person name="Gupta A."/>
            <person name="Wang C.C."/>
            <person name="Dunne R.L."/>
            <person name="Upcroft J.A."/>
            <person name="Upcroft P."/>
            <person name="White O."/>
            <person name="Salzberg S.L."/>
            <person name="Tang P."/>
            <person name="Chiu C.-H."/>
            <person name="Lee Y.-S."/>
            <person name="Embley T.M."/>
            <person name="Coombs G.H."/>
            <person name="Mottram J.C."/>
            <person name="Tachezy J."/>
            <person name="Fraser-Liggett C.M."/>
            <person name="Johnson P.J."/>
        </authorList>
    </citation>
    <scope>NUCLEOTIDE SEQUENCE [LARGE SCALE GENOMIC DNA]</scope>
    <source>
        <strain evidence="1">G3</strain>
    </source>
</reference>
<sequence length="349" mass="39388">MCYQIGSNLKWTYSISKSNFAENLNACQPFFLESSGTLVVDSGVNYYVYPDLSCAEIGIGDNAQSAVYDKNSPPKTLNLKTSIEFNGVSYPVKTVKGHAFYKLKGVTSLTLPQNLEIIESFGFDMMDMTIETVVLPTSLKYIGMHAFATSLISNFVIGSNVETIIHGAFCNNPVKKIIVSDDNNFFVHDKQYSLYNKEKTILIAVTSFVKDFVVPNTVKMIWLKAFELNTLNSIVIPKNVTFENDVIFSYCYELKTITFYGNISQISSGSFIRLCPNLQTIYYFGNSQIPNRIIQNPNAVLKIVVSDSSIEYFSNIKTTMFHEYKKKEITCKSIYYNFNLLSISVCIIM</sequence>
<dbReference type="InterPro" id="IPR032675">
    <property type="entry name" value="LRR_dom_sf"/>
</dbReference>
<evidence type="ECO:0008006" key="3">
    <source>
        <dbReference type="Google" id="ProtNLM"/>
    </source>
</evidence>
<proteinExistence type="predicted"/>